<dbReference type="Pfam" id="PF07992">
    <property type="entry name" value="Pyr_redox_2"/>
    <property type="match status" value="1"/>
</dbReference>
<dbReference type="InterPro" id="IPR036188">
    <property type="entry name" value="FAD/NAD-bd_sf"/>
</dbReference>
<dbReference type="Proteomes" id="UP001301769">
    <property type="component" value="Unassembled WGS sequence"/>
</dbReference>
<feature type="domain" description="FAD/NAD(P)-binding" evidence="5">
    <location>
        <begin position="19"/>
        <end position="250"/>
    </location>
</feature>
<keyword evidence="4" id="KW-0560">Oxidoreductase</keyword>
<comment type="caution">
    <text evidence="6">The sequence shown here is derived from an EMBL/GenBank/DDBJ whole genome shotgun (WGS) entry which is preliminary data.</text>
</comment>
<dbReference type="PANTHER" id="PTHR43735">
    <property type="entry name" value="APOPTOSIS-INDUCING FACTOR 1"/>
    <property type="match status" value="1"/>
</dbReference>
<dbReference type="Gene3D" id="3.50.50.100">
    <property type="match status" value="1"/>
</dbReference>
<evidence type="ECO:0000313" key="7">
    <source>
        <dbReference type="Proteomes" id="UP001301769"/>
    </source>
</evidence>
<dbReference type="GO" id="GO:0004174">
    <property type="term" value="F:electron-transferring-flavoprotein dehydrogenase activity"/>
    <property type="evidence" value="ECO:0007669"/>
    <property type="project" value="TreeGrafter"/>
</dbReference>
<dbReference type="AlphaFoldDB" id="A0AAN6Y251"/>
<dbReference type="InterPro" id="IPR023753">
    <property type="entry name" value="FAD/NAD-binding_dom"/>
</dbReference>
<evidence type="ECO:0000256" key="1">
    <source>
        <dbReference type="ARBA" id="ARBA00006442"/>
    </source>
</evidence>
<evidence type="ECO:0000256" key="3">
    <source>
        <dbReference type="ARBA" id="ARBA00022827"/>
    </source>
</evidence>
<comment type="similarity">
    <text evidence="1">Belongs to the FAD-dependent oxidoreductase family.</text>
</comment>
<dbReference type="EMBL" id="MU858192">
    <property type="protein sequence ID" value="KAK4209855.1"/>
    <property type="molecule type" value="Genomic_DNA"/>
</dbReference>
<dbReference type="PRINTS" id="PR00368">
    <property type="entry name" value="FADPNR"/>
</dbReference>
<evidence type="ECO:0000256" key="4">
    <source>
        <dbReference type="ARBA" id="ARBA00023002"/>
    </source>
</evidence>
<name>A0AAN6Y251_9PEZI</name>
<keyword evidence="2" id="KW-0285">Flavoprotein</keyword>
<sequence length="332" mass="35105">MASVRAIVPGVIKDEELFKPLASALERYPSTSYELIIGSVTSSDFDARSVHVNLLPSGESRSISYDQLILATGSRTPEVEGAPVPWKAAGTYEQVLSQLHQTTEQVKAASHIVVAGSGPTGVEVAGELGYEFGKTKKIILLCSDASKILGGDITAPASTNELKKLNVEIKYGAKVASSRPSGDGKTEIVLANGETLTTDLYLPTYGLVPNSEYISPKYLTEHKHVIVDENLRVVGTENVWAAGDLVSKPRAGFMITQKQAAGVAKNVELVLKGKQPVVAKGMPVDVLAISVGRGRGAGRAGSFRLPSLMVWLAKGRTMALQMVGGYVDGSVA</sequence>
<dbReference type="PANTHER" id="PTHR43735:SF3">
    <property type="entry name" value="FERROPTOSIS SUPPRESSOR PROTEIN 1"/>
    <property type="match status" value="1"/>
</dbReference>
<keyword evidence="3" id="KW-0274">FAD</keyword>
<reference evidence="6" key="1">
    <citation type="journal article" date="2023" name="Mol. Phylogenet. Evol.">
        <title>Genome-scale phylogeny and comparative genomics of the fungal order Sordariales.</title>
        <authorList>
            <person name="Hensen N."/>
            <person name="Bonometti L."/>
            <person name="Westerberg I."/>
            <person name="Brannstrom I.O."/>
            <person name="Guillou S."/>
            <person name="Cros-Aarteil S."/>
            <person name="Calhoun S."/>
            <person name="Haridas S."/>
            <person name="Kuo A."/>
            <person name="Mondo S."/>
            <person name="Pangilinan J."/>
            <person name="Riley R."/>
            <person name="LaButti K."/>
            <person name="Andreopoulos B."/>
            <person name="Lipzen A."/>
            <person name="Chen C."/>
            <person name="Yan M."/>
            <person name="Daum C."/>
            <person name="Ng V."/>
            <person name="Clum A."/>
            <person name="Steindorff A."/>
            <person name="Ohm R.A."/>
            <person name="Martin F."/>
            <person name="Silar P."/>
            <person name="Natvig D.O."/>
            <person name="Lalanne C."/>
            <person name="Gautier V."/>
            <person name="Ament-Velasquez S.L."/>
            <person name="Kruys A."/>
            <person name="Hutchinson M.I."/>
            <person name="Powell A.J."/>
            <person name="Barry K."/>
            <person name="Miller A.N."/>
            <person name="Grigoriev I.V."/>
            <person name="Debuchy R."/>
            <person name="Gladieux P."/>
            <person name="Hiltunen Thoren M."/>
            <person name="Johannesson H."/>
        </authorList>
    </citation>
    <scope>NUCLEOTIDE SEQUENCE</scope>
    <source>
        <strain evidence="6">PSN293</strain>
    </source>
</reference>
<reference evidence="6" key="2">
    <citation type="submission" date="2023-05" db="EMBL/GenBank/DDBJ databases">
        <authorList>
            <consortium name="Lawrence Berkeley National Laboratory"/>
            <person name="Steindorff A."/>
            <person name="Hensen N."/>
            <person name="Bonometti L."/>
            <person name="Westerberg I."/>
            <person name="Brannstrom I.O."/>
            <person name="Guillou S."/>
            <person name="Cros-Aarteil S."/>
            <person name="Calhoun S."/>
            <person name="Haridas S."/>
            <person name="Kuo A."/>
            <person name="Mondo S."/>
            <person name="Pangilinan J."/>
            <person name="Riley R."/>
            <person name="Labutti K."/>
            <person name="Andreopoulos B."/>
            <person name="Lipzen A."/>
            <person name="Chen C."/>
            <person name="Yanf M."/>
            <person name="Daum C."/>
            <person name="Ng V."/>
            <person name="Clum A."/>
            <person name="Ohm R."/>
            <person name="Martin F."/>
            <person name="Silar P."/>
            <person name="Natvig D."/>
            <person name="Lalanne C."/>
            <person name="Gautier V."/>
            <person name="Ament-Velasquez S.L."/>
            <person name="Kruys A."/>
            <person name="Hutchinson M.I."/>
            <person name="Powell A.J."/>
            <person name="Barry K."/>
            <person name="Miller A.N."/>
            <person name="Grigoriev I.V."/>
            <person name="Debuchy R."/>
            <person name="Gladieux P."/>
            <person name="Thoren M.H."/>
            <person name="Johannesson H."/>
        </authorList>
    </citation>
    <scope>NUCLEOTIDE SEQUENCE</scope>
    <source>
        <strain evidence="6">PSN293</strain>
    </source>
</reference>
<evidence type="ECO:0000313" key="6">
    <source>
        <dbReference type="EMBL" id="KAK4209855.1"/>
    </source>
</evidence>
<evidence type="ECO:0000256" key="2">
    <source>
        <dbReference type="ARBA" id="ARBA00022630"/>
    </source>
</evidence>
<keyword evidence="7" id="KW-1185">Reference proteome</keyword>
<proteinExistence type="inferred from homology"/>
<dbReference type="GO" id="GO:0050660">
    <property type="term" value="F:flavin adenine dinucleotide binding"/>
    <property type="evidence" value="ECO:0007669"/>
    <property type="project" value="TreeGrafter"/>
</dbReference>
<organism evidence="6 7">
    <name type="scientific">Rhypophila decipiens</name>
    <dbReference type="NCBI Taxonomy" id="261697"/>
    <lineage>
        <taxon>Eukaryota</taxon>
        <taxon>Fungi</taxon>
        <taxon>Dikarya</taxon>
        <taxon>Ascomycota</taxon>
        <taxon>Pezizomycotina</taxon>
        <taxon>Sordariomycetes</taxon>
        <taxon>Sordariomycetidae</taxon>
        <taxon>Sordariales</taxon>
        <taxon>Naviculisporaceae</taxon>
        <taxon>Rhypophila</taxon>
    </lineage>
</organism>
<accession>A0AAN6Y251</accession>
<protein>
    <recommendedName>
        <fullName evidence="5">FAD/NAD(P)-binding domain-containing protein</fullName>
    </recommendedName>
</protein>
<evidence type="ECO:0000259" key="5">
    <source>
        <dbReference type="Pfam" id="PF07992"/>
    </source>
</evidence>
<dbReference type="SUPFAM" id="SSF51905">
    <property type="entry name" value="FAD/NAD(P)-binding domain"/>
    <property type="match status" value="1"/>
</dbReference>
<gene>
    <name evidence="6" type="ORF">QBC37DRAFT_429755</name>
</gene>
<dbReference type="GO" id="GO:0005737">
    <property type="term" value="C:cytoplasm"/>
    <property type="evidence" value="ECO:0007669"/>
    <property type="project" value="TreeGrafter"/>
</dbReference>